<dbReference type="GO" id="GO:0070179">
    <property type="term" value="P:D-serine biosynthetic process"/>
    <property type="evidence" value="ECO:0007669"/>
    <property type="project" value="TreeGrafter"/>
</dbReference>
<dbReference type="InterPro" id="IPR036052">
    <property type="entry name" value="TrpB-like_PALP_sf"/>
</dbReference>
<dbReference type="PANTHER" id="PTHR43050:SF1">
    <property type="entry name" value="SERINE RACEMASE"/>
    <property type="match status" value="1"/>
</dbReference>
<evidence type="ECO:0000256" key="6">
    <source>
        <dbReference type="ARBA" id="ARBA00022842"/>
    </source>
</evidence>
<comment type="cofactor">
    <cofactor evidence="3">
        <name>Mn(2+)</name>
        <dbReference type="ChEBI" id="CHEBI:29035"/>
    </cofactor>
</comment>
<evidence type="ECO:0000256" key="7">
    <source>
        <dbReference type="ARBA" id="ARBA00022898"/>
    </source>
</evidence>
<dbReference type="GO" id="GO:0030378">
    <property type="term" value="F:serine racemase activity"/>
    <property type="evidence" value="ECO:0007669"/>
    <property type="project" value="TreeGrafter"/>
</dbReference>
<dbReference type="EMBL" id="CAJNNV010026457">
    <property type="protein sequence ID" value="CAE8618237.1"/>
    <property type="molecule type" value="Genomic_DNA"/>
</dbReference>
<comment type="similarity">
    <text evidence="5">Belongs to the serine/threonine dehydratase family.</text>
</comment>
<dbReference type="OMA" id="LIHPFDH"/>
<keyword evidence="11" id="KW-1185">Reference proteome</keyword>
<gene>
    <name evidence="10" type="ORF">PGLA1383_LOCUS35873</name>
</gene>
<dbReference type="Proteomes" id="UP000654075">
    <property type="component" value="Unassembled WGS sequence"/>
</dbReference>
<accession>A0A813FWA5</accession>
<dbReference type="InterPro" id="IPR001926">
    <property type="entry name" value="TrpB-like_PALP"/>
</dbReference>
<evidence type="ECO:0000259" key="9">
    <source>
        <dbReference type="Pfam" id="PF00291"/>
    </source>
</evidence>
<comment type="cofactor">
    <cofactor evidence="4">
        <name>Mg(2+)</name>
        <dbReference type="ChEBI" id="CHEBI:18420"/>
    </cofactor>
</comment>
<evidence type="ECO:0000256" key="2">
    <source>
        <dbReference type="ARBA" id="ARBA00001933"/>
    </source>
</evidence>
<dbReference type="AlphaFoldDB" id="A0A813FWA5"/>
<keyword evidence="8" id="KW-0456">Lyase</keyword>
<comment type="caution">
    <text evidence="10">The sequence shown here is derived from an EMBL/GenBank/DDBJ whole genome shotgun (WGS) entry which is preliminary data.</text>
</comment>
<dbReference type="GO" id="GO:0005524">
    <property type="term" value="F:ATP binding"/>
    <property type="evidence" value="ECO:0007669"/>
    <property type="project" value="TreeGrafter"/>
</dbReference>
<dbReference type="FunFam" id="3.40.50.1100:FF:000005">
    <property type="entry name" value="Threonine dehydratase catabolic"/>
    <property type="match status" value="1"/>
</dbReference>
<dbReference type="Pfam" id="PF00291">
    <property type="entry name" value="PALP"/>
    <property type="match status" value="2"/>
</dbReference>
<organism evidence="10 11">
    <name type="scientific">Polarella glacialis</name>
    <name type="common">Dinoflagellate</name>
    <dbReference type="NCBI Taxonomy" id="89957"/>
    <lineage>
        <taxon>Eukaryota</taxon>
        <taxon>Sar</taxon>
        <taxon>Alveolata</taxon>
        <taxon>Dinophyceae</taxon>
        <taxon>Suessiales</taxon>
        <taxon>Suessiaceae</taxon>
        <taxon>Polarella</taxon>
    </lineage>
</organism>
<dbReference type="GO" id="GO:0003941">
    <property type="term" value="F:L-serine ammonia-lyase activity"/>
    <property type="evidence" value="ECO:0007669"/>
    <property type="project" value="TreeGrafter"/>
</dbReference>
<comment type="cofactor">
    <cofactor evidence="2">
        <name>pyridoxal 5'-phosphate</name>
        <dbReference type="ChEBI" id="CHEBI:597326"/>
    </cofactor>
</comment>
<dbReference type="PROSITE" id="PS00165">
    <property type="entry name" value="DEHYDRATASE_SER_THR"/>
    <property type="match status" value="1"/>
</dbReference>
<evidence type="ECO:0000313" key="11">
    <source>
        <dbReference type="Proteomes" id="UP000654075"/>
    </source>
</evidence>
<evidence type="ECO:0000256" key="8">
    <source>
        <dbReference type="ARBA" id="ARBA00023239"/>
    </source>
</evidence>
<dbReference type="Gene3D" id="3.40.50.1100">
    <property type="match status" value="3"/>
</dbReference>
<reference evidence="10" key="1">
    <citation type="submission" date="2021-02" db="EMBL/GenBank/DDBJ databases">
        <authorList>
            <person name="Dougan E. K."/>
            <person name="Rhodes N."/>
            <person name="Thang M."/>
            <person name="Chan C."/>
        </authorList>
    </citation>
    <scope>NUCLEOTIDE SEQUENCE</scope>
</reference>
<name>A0A813FWA5_POLGL</name>
<evidence type="ECO:0000256" key="1">
    <source>
        <dbReference type="ARBA" id="ARBA00001913"/>
    </source>
</evidence>
<feature type="domain" description="Tryptophan synthase beta chain-like PALP" evidence="9">
    <location>
        <begin position="24"/>
        <end position="207"/>
    </location>
</feature>
<evidence type="ECO:0000256" key="3">
    <source>
        <dbReference type="ARBA" id="ARBA00001936"/>
    </source>
</evidence>
<dbReference type="PANTHER" id="PTHR43050">
    <property type="entry name" value="SERINE / THREONINE RACEMASE FAMILY MEMBER"/>
    <property type="match status" value="1"/>
</dbReference>
<dbReference type="InterPro" id="IPR000634">
    <property type="entry name" value="Ser/Thr_deHydtase_PyrdxlP-BS"/>
</dbReference>
<proteinExistence type="inferred from homology"/>
<keyword evidence="7" id="KW-0663">Pyridoxal phosphate</keyword>
<comment type="cofactor">
    <cofactor evidence="1">
        <name>Ca(2+)</name>
        <dbReference type="ChEBI" id="CHEBI:29108"/>
    </cofactor>
</comment>
<feature type="domain" description="Tryptophan synthase beta chain-like PALP" evidence="9">
    <location>
        <begin position="291"/>
        <end position="405"/>
    </location>
</feature>
<evidence type="ECO:0000256" key="4">
    <source>
        <dbReference type="ARBA" id="ARBA00001946"/>
    </source>
</evidence>
<dbReference type="GO" id="GO:0000287">
    <property type="term" value="F:magnesium ion binding"/>
    <property type="evidence" value="ECO:0007669"/>
    <property type="project" value="TreeGrafter"/>
</dbReference>
<sequence>MAIAFDSSLVSAELVKEACSRIEPYVHRTRVFTCDQLSQLATDASGSSRKLFLKAEHEQKVGAFKIRGAINAISLSTADYVVTQSSGNHAQAIALGCKLLGKTAVVVMPEDSPAVKVSAVRDTYGAEVRLCKPTQEAREAMSAEVVQELRTKHGADKAEEIHPNQDPRVVNGQGSVAVELLEQQPDLDAIVVSIGGGGLIAGIATYATNFTDCFLAPLRLFTEVVMTALQNGTIADLIQLGFADLVLLGMQVRHGLNSAPNIDFRSKQMDITKPNYTHGDFNFEALAVWQQQTKVIGAEPEAAKSAYMSKKAGMLVKNPPNTAIHTIADSVKSSLGPTTYPIVQELVDAVFIVSEQEIEDATKFVMERAKQVIEPGCGVAVAVATSKQLYEQFPDLRNIGVIMCGGNVDLTQLPWMRTKRQLEENGSEQSLKATKTQ</sequence>
<protein>
    <recommendedName>
        <fullName evidence="9">Tryptophan synthase beta chain-like PALP domain-containing protein</fullName>
    </recommendedName>
</protein>
<dbReference type="OrthoDB" id="4418812at2759"/>
<evidence type="ECO:0000313" key="10">
    <source>
        <dbReference type="EMBL" id="CAE8618237.1"/>
    </source>
</evidence>
<keyword evidence="6" id="KW-0460">Magnesium</keyword>
<dbReference type="SUPFAM" id="SSF53686">
    <property type="entry name" value="Tryptophan synthase beta subunit-like PLP-dependent enzymes"/>
    <property type="match status" value="2"/>
</dbReference>
<evidence type="ECO:0000256" key="5">
    <source>
        <dbReference type="ARBA" id="ARBA00010869"/>
    </source>
</evidence>
<dbReference type="GO" id="GO:0018114">
    <property type="term" value="F:threonine racemase activity"/>
    <property type="evidence" value="ECO:0007669"/>
    <property type="project" value="TreeGrafter"/>
</dbReference>
<dbReference type="GO" id="GO:0030170">
    <property type="term" value="F:pyridoxal phosphate binding"/>
    <property type="evidence" value="ECO:0007669"/>
    <property type="project" value="InterPro"/>
</dbReference>